<evidence type="ECO:0000259" key="2">
    <source>
        <dbReference type="Pfam" id="PF00535"/>
    </source>
</evidence>
<accession>W2CEN4</accession>
<dbReference type="Pfam" id="PF00535">
    <property type="entry name" value="Glycos_transf_2"/>
    <property type="match status" value="1"/>
</dbReference>
<dbReference type="PATRIC" id="fig|1410950.3.peg.176"/>
<dbReference type="SUPFAM" id="SSF53448">
    <property type="entry name" value="Nucleotide-diphospho-sugar transferases"/>
    <property type="match status" value="1"/>
</dbReference>
<keyword evidence="1" id="KW-0812">Transmembrane</keyword>
<organism evidence="3 4">
    <name type="scientific">Tannerella sp. oral taxon BU063 isolate Cell 5</name>
    <dbReference type="NCBI Taxonomy" id="1410950"/>
    <lineage>
        <taxon>Bacteria</taxon>
        <taxon>Pseudomonadati</taxon>
        <taxon>Bacteroidota</taxon>
        <taxon>Bacteroidia</taxon>
        <taxon>Bacteroidales</taxon>
        <taxon>Tannerellaceae</taxon>
        <taxon>Tannerella</taxon>
    </lineage>
</organism>
<dbReference type="EMBL" id="AYYC01000493">
    <property type="protein sequence ID" value="ETK05565.1"/>
    <property type="molecule type" value="Genomic_DNA"/>
</dbReference>
<name>W2CEN4_9BACT</name>
<keyword evidence="1" id="KW-1133">Transmembrane helix</keyword>
<dbReference type="Proteomes" id="UP000018872">
    <property type="component" value="Unassembled WGS sequence"/>
</dbReference>
<feature type="domain" description="Glycosyltransferase 2-like" evidence="2">
    <location>
        <begin position="6"/>
        <end position="139"/>
    </location>
</feature>
<gene>
    <name evidence="3" type="ORF">T229_02640</name>
</gene>
<evidence type="ECO:0000313" key="4">
    <source>
        <dbReference type="Proteomes" id="UP000018872"/>
    </source>
</evidence>
<dbReference type="AlphaFoldDB" id="W2CEN4"/>
<feature type="transmembrane region" description="Helical" evidence="1">
    <location>
        <begin position="214"/>
        <end position="233"/>
    </location>
</feature>
<sequence>MTQPFCVIVPTYNNVRTVGGVIDEVLATGARVIVVNDGSTDGTADVLRGYAKRGVEVVAYAKNRGKGYALSRGFDRAEAMGFDRVVTMDADGQHSVADLPRFVEATAVHPNALLMGRRTVEGEMPQGNTFANRLSNFWFAVQTVRRLRDTQNGFRLYPLSAMRGMRPLTSRYEAELELAVRCAWRGLPIVAVPVTVNYAPPGGRVTHFRPGRDFLRISLLNTALTLLALVYGYPSMLVRRIVRHHPNDQ</sequence>
<dbReference type="InterPro" id="IPR029044">
    <property type="entry name" value="Nucleotide-diphossugar_trans"/>
</dbReference>
<dbReference type="Gene3D" id="3.90.550.10">
    <property type="entry name" value="Spore Coat Polysaccharide Biosynthesis Protein SpsA, Chain A"/>
    <property type="match status" value="1"/>
</dbReference>
<reference evidence="3 4" key="1">
    <citation type="submission" date="2013-11" db="EMBL/GenBank/DDBJ databases">
        <title>Single cell genomics of uncultured Tannerella BU063 (oral taxon 286).</title>
        <authorList>
            <person name="Beall C.J."/>
            <person name="Campbell A.G."/>
            <person name="Griffen A.L."/>
            <person name="Podar M."/>
            <person name="Leys E.J."/>
        </authorList>
    </citation>
    <scope>NUCLEOTIDE SEQUENCE [LARGE SCALE GENOMIC DNA]</scope>
    <source>
        <strain evidence="3">Cell 5</strain>
    </source>
</reference>
<dbReference type="PANTHER" id="PTHR48090">
    <property type="entry name" value="UNDECAPRENYL-PHOSPHATE 4-DEOXY-4-FORMAMIDO-L-ARABINOSE TRANSFERASE-RELATED"/>
    <property type="match status" value="1"/>
</dbReference>
<protein>
    <submittedName>
        <fullName evidence="3">Beta-lactamase regulatory protein</fullName>
    </submittedName>
</protein>
<evidence type="ECO:0000256" key="1">
    <source>
        <dbReference type="SAM" id="Phobius"/>
    </source>
</evidence>
<comment type="caution">
    <text evidence="3">The sequence shown here is derived from an EMBL/GenBank/DDBJ whole genome shotgun (WGS) entry which is preliminary data.</text>
</comment>
<dbReference type="InterPro" id="IPR001173">
    <property type="entry name" value="Glyco_trans_2-like"/>
</dbReference>
<keyword evidence="1" id="KW-0472">Membrane</keyword>
<proteinExistence type="predicted"/>
<dbReference type="CDD" id="cd04179">
    <property type="entry name" value="DPM_DPG-synthase_like"/>
    <property type="match status" value="1"/>
</dbReference>
<dbReference type="InterPro" id="IPR050256">
    <property type="entry name" value="Glycosyltransferase_2"/>
</dbReference>
<dbReference type="PANTHER" id="PTHR48090:SF7">
    <property type="entry name" value="RFBJ PROTEIN"/>
    <property type="match status" value="1"/>
</dbReference>
<evidence type="ECO:0000313" key="3">
    <source>
        <dbReference type="EMBL" id="ETK05565.1"/>
    </source>
</evidence>